<dbReference type="AlphaFoldDB" id="A0A098R1V2"/>
<sequence length="308" mass="36010">MNRIKKRHAHLRKWAKRSGVQCFRIYDRDIPELPFTVDLYDKYLHITEILRFNEMDDDEHDRWTNLMAYTAGRALGLPIEYIFVKYRRRQKKSEQYERISQEGTIHVVQEGGLQFEVNLSDYLDTGLFLDHRVTRQMVGDIALHARMLNLFSYTGSFSVYAAAGGAQSTLSIDLSNTYTAWAQRNLEQNGFFGETHQCVAMDVFQFLHKAQKDGRQFDLIVLDPPTFSNSKKMDRVLDIQRDHPELIRKALAILAKNGIILFSNNFKKFKLAEKDLASSCTIKEITNQTIPEDFQKKRPHRSYIIQHR</sequence>
<dbReference type="InterPro" id="IPR019614">
    <property type="entry name" value="SAM-dep_methyl-trfase"/>
</dbReference>
<reference evidence="5 6" key="1">
    <citation type="submission" date="2014-05" db="EMBL/GenBank/DDBJ databases">
        <title>De novo Genome Sequence of Spirocheata sp.</title>
        <authorList>
            <person name="Shivani Y."/>
            <person name="Subhash Y."/>
            <person name="Tushar L."/>
            <person name="Sasikala C."/>
            <person name="Ramana C.V."/>
        </authorList>
    </citation>
    <scope>NUCLEOTIDE SEQUENCE [LARGE SCALE GENOMIC DNA]</scope>
    <source>
        <strain evidence="5 6">JC230</strain>
    </source>
</reference>
<name>A0A098R1V2_9SPIO</name>
<dbReference type="PANTHER" id="PTHR43042">
    <property type="entry name" value="SAM-DEPENDENT METHYLTRANSFERASE"/>
    <property type="match status" value="1"/>
</dbReference>
<organism evidence="5 6">
    <name type="scientific">Spirochaeta lutea</name>
    <dbReference type="NCBI Taxonomy" id="1480694"/>
    <lineage>
        <taxon>Bacteria</taxon>
        <taxon>Pseudomonadati</taxon>
        <taxon>Spirochaetota</taxon>
        <taxon>Spirochaetia</taxon>
        <taxon>Spirochaetales</taxon>
        <taxon>Spirochaetaceae</taxon>
        <taxon>Spirochaeta</taxon>
    </lineage>
</organism>
<dbReference type="GO" id="GO:0032259">
    <property type="term" value="P:methylation"/>
    <property type="evidence" value="ECO:0007669"/>
    <property type="project" value="UniProtKB-KW"/>
</dbReference>
<dbReference type="STRING" id="1480694.DC28_03170"/>
<evidence type="ECO:0000259" key="4">
    <source>
        <dbReference type="Pfam" id="PF10672"/>
    </source>
</evidence>
<protein>
    <recommendedName>
        <fullName evidence="4">S-adenosylmethionine-dependent methyltransferase domain-containing protein</fullName>
    </recommendedName>
</protein>
<dbReference type="eggNOG" id="COG1092">
    <property type="taxonomic scope" value="Bacteria"/>
</dbReference>
<keyword evidence="3" id="KW-0949">S-adenosyl-L-methionine</keyword>
<dbReference type="InterPro" id="IPR029063">
    <property type="entry name" value="SAM-dependent_MTases_sf"/>
</dbReference>
<dbReference type="GO" id="GO:0008168">
    <property type="term" value="F:methyltransferase activity"/>
    <property type="evidence" value="ECO:0007669"/>
    <property type="project" value="UniProtKB-KW"/>
</dbReference>
<keyword evidence="1" id="KW-0489">Methyltransferase</keyword>
<dbReference type="PANTHER" id="PTHR43042:SF3">
    <property type="entry name" value="RIBOSOMAL RNA LARGE SUBUNIT METHYLTRANSFERASE YWBD-RELATED"/>
    <property type="match status" value="1"/>
</dbReference>
<keyword evidence="2" id="KW-0808">Transferase</keyword>
<accession>A0A098R1V2</accession>
<comment type="caution">
    <text evidence="5">The sequence shown here is derived from an EMBL/GenBank/DDBJ whole genome shotgun (WGS) entry which is preliminary data.</text>
</comment>
<proteinExistence type="predicted"/>
<dbReference type="SUPFAM" id="SSF53335">
    <property type="entry name" value="S-adenosyl-L-methionine-dependent methyltransferases"/>
    <property type="match status" value="1"/>
</dbReference>
<dbReference type="Gene3D" id="3.30.750.80">
    <property type="entry name" value="RNA methyltransferase domain (HRMD) like"/>
    <property type="match status" value="1"/>
</dbReference>
<dbReference type="EMBL" id="JNUP01000023">
    <property type="protein sequence ID" value="KGE73648.1"/>
    <property type="molecule type" value="Genomic_DNA"/>
</dbReference>
<evidence type="ECO:0000256" key="3">
    <source>
        <dbReference type="ARBA" id="ARBA00022691"/>
    </source>
</evidence>
<feature type="domain" description="S-adenosylmethionine-dependent methyltransferase" evidence="4">
    <location>
        <begin position="96"/>
        <end position="259"/>
    </location>
</feature>
<keyword evidence="6" id="KW-1185">Reference proteome</keyword>
<evidence type="ECO:0000256" key="1">
    <source>
        <dbReference type="ARBA" id="ARBA00022603"/>
    </source>
</evidence>
<evidence type="ECO:0000256" key="2">
    <source>
        <dbReference type="ARBA" id="ARBA00022679"/>
    </source>
</evidence>
<dbReference type="Proteomes" id="UP000029692">
    <property type="component" value="Unassembled WGS sequence"/>
</dbReference>
<dbReference type="Pfam" id="PF10672">
    <property type="entry name" value="Methyltrans_SAM"/>
    <property type="match status" value="1"/>
</dbReference>
<evidence type="ECO:0000313" key="5">
    <source>
        <dbReference type="EMBL" id="KGE73648.1"/>
    </source>
</evidence>
<evidence type="ECO:0000313" key="6">
    <source>
        <dbReference type="Proteomes" id="UP000029692"/>
    </source>
</evidence>
<dbReference type="CDD" id="cd02440">
    <property type="entry name" value="AdoMet_MTases"/>
    <property type="match status" value="1"/>
</dbReference>
<dbReference type="Gene3D" id="3.40.50.150">
    <property type="entry name" value="Vaccinia Virus protein VP39"/>
    <property type="match status" value="1"/>
</dbReference>
<gene>
    <name evidence="5" type="ORF">DC28_03170</name>
</gene>